<feature type="transmembrane region" description="Helical" evidence="1">
    <location>
        <begin position="70"/>
        <end position="91"/>
    </location>
</feature>
<keyword evidence="3" id="KW-1185">Reference proteome</keyword>
<protein>
    <submittedName>
        <fullName evidence="2">Uncharacterized protein</fullName>
    </submittedName>
</protein>
<keyword evidence="1" id="KW-0472">Membrane</keyword>
<keyword evidence="1" id="KW-1133">Transmembrane helix</keyword>
<dbReference type="RefSeq" id="WP_160654937.1">
    <property type="nucleotide sequence ID" value="NZ_JBHRWU010000001.1"/>
</dbReference>
<evidence type="ECO:0000256" key="1">
    <source>
        <dbReference type="SAM" id="Phobius"/>
    </source>
</evidence>
<keyword evidence="1" id="KW-0812">Transmembrane</keyword>
<organism evidence="2 3">
    <name type="scientific">Salinicoccus hispanicus</name>
    <dbReference type="NCBI Taxonomy" id="157225"/>
    <lineage>
        <taxon>Bacteria</taxon>
        <taxon>Bacillati</taxon>
        <taxon>Bacillota</taxon>
        <taxon>Bacilli</taxon>
        <taxon>Bacillales</taxon>
        <taxon>Staphylococcaceae</taxon>
        <taxon>Salinicoccus</taxon>
    </lineage>
</organism>
<dbReference type="Proteomes" id="UP000436284">
    <property type="component" value="Unassembled WGS sequence"/>
</dbReference>
<dbReference type="AlphaFoldDB" id="A0A6N8U181"/>
<evidence type="ECO:0000313" key="2">
    <source>
        <dbReference type="EMBL" id="MXQ51097.1"/>
    </source>
</evidence>
<feature type="transmembrane region" description="Helical" evidence="1">
    <location>
        <begin position="39"/>
        <end position="58"/>
    </location>
</feature>
<proteinExistence type="predicted"/>
<reference evidence="2 3" key="1">
    <citation type="submission" date="2019-12" db="EMBL/GenBank/DDBJ databases">
        <title>Salinicoccus cyprini sp. nov., isolated from gastro-intestinal tract of mirror carp, Cyprinus carpio var. specularis, collected from Gobind Sagar Reservoir, Himachal Pradesh, India.</title>
        <authorList>
            <person name="Talwar C."/>
            <person name="Singh A.K."/>
            <person name="Lal R."/>
            <person name="Negi R.K."/>
        </authorList>
    </citation>
    <scope>NUCLEOTIDE SEQUENCE [LARGE SCALE GENOMIC DNA]</scope>
    <source>
        <strain evidence="2 3">J-82</strain>
    </source>
</reference>
<feature type="transmembrane region" description="Helical" evidence="1">
    <location>
        <begin position="9"/>
        <end position="27"/>
    </location>
</feature>
<name>A0A6N8U181_9STAP</name>
<evidence type="ECO:0000313" key="3">
    <source>
        <dbReference type="Proteomes" id="UP000436284"/>
    </source>
</evidence>
<accession>A0A6N8U181</accession>
<dbReference type="OrthoDB" id="9850589at2"/>
<gene>
    <name evidence="2" type="ORF">GQ671_07410</name>
</gene>
<feature type="transmembrane region" description="Helical" evidence="1">
    <location>
        <begin position="97"/>
        <end position="121"/>
    </location>
</feature>
<sequence length="130" mass="14593">MMFINIHRILAAMLVLIVTFMIVLDHFSGLPISTIGSQAVAFVLLIIIAIIGSIANHVEFMETGVKRQESWQFVLLFEMYILSLIVVLNQFGGESHIGFYPGSTVFWFAMGTAVVSTFFTYRRNQKAAVQ</sequence>
<comment type="caution">
    <text evidence="2">The sequence shown here is derived from an EMBL/GenBank/DDBJ whole genome shotgun (WGS) entry which is preliminary data.</text>
</comment>
<dbReference type="EMBL" id="WUUK01000002">
    <property type="protein sequence ID" value="MXQ51097.1"/>
    <property type="molecule type" value="Genomic_DNA"/>
</dbReference>